<proteinExistence type="predicted"/>
<organism evidence="4">
    <name type="scientific">Medioppia subpectinata</name>
    <dbReference type="NCBI Taxonomy" id="1979941"/>
    <lineage>
        <taxon>Eukaryota</taxon>
        <taxon>Metazoa</taxon>
        <taxon>Ecdysozoa</taxon>
        <taxon>Arthropoda</taxon>
        <taxon>Chelicerata</taxon>
        <taxon>Arachnida</taxon>
        <taxon>Acari</taxon>
        <taxon>Acariformes</taxon>
        <taxon>Sarcoptiformes</taxon>
        <taxon>Oribatida</taxon>
        <taxon>Brachypylina</taxon>
        <taxon>Oppioidea</taxon>
        <taxon>Oppiidae</taxon>
        <taxon>Medioppia</taxon>
    </lineage>
</organism>
<dbReference type="Gene3D" id="1.20.1280.50">
    <property type="match status" value="1"/>
</dbReference>
<protein>
    <recommendedName>
        <fullName evidence="6">Nascent polypeptide-associated complex subunit alpha</fullName>
    </recommendedName>
</protein>
<evidence type="ECO:0000313" key="4">
    <source>
        <dbReference type="EMBL" id="CAD7629376.1"/>
    </source>
</evidence>
<dbReference type="FunFam" id="2.20.70.30:FF:000002">
    <property type="entry name" value="Nascent polypeptide-associated complex (NAC), alpha subunit"/>
    <property type="match status" value="1"/>
</dbReference>
<dbReference type="PROSITE" id="PS51151">
    <property type="entry name" value="NAC_AB"/>
    <property type="match status" value="1"/>
</dbReference>
<dbReference type="SMART" id="SM00256">
    <property type="entry name" value="FBOX"/>
    <property type="match status" value="1"/>
</dbReference>
<dbReference type="PROSITE" id="PS50181">
    <property type="entry name" value="FBOX"/>
    <property type="match status" value="1"/>
</dbReference>
<dbReference type="Gene3D" id="2.20.70.30">
    <property type="entry name" value="Nascent polypeptide-associated complex domain"/>
    <property type="match status" value="1"/>
</dbReference>
<accession>A0A7R9KU03</accession>
<sequence length="593" mass="65289">MTNTVNTHKPEEEIKAEQHEGSASDTDSDENESDDVPDLVGDGEAGADGKDKAGNALFDESGSKAKQSRSEKKARKVMSKLGLKQVTGVNRVAIRKSKNILFVINKPDVYKSPASDTYIVFGEAKIEDLSQKAQMAAAEKFKAPEAGAGGLASGLEAVAAGINQPTTAPIAEESDEEQELDESGVEAKDIELVTSQANVPTGGQQLTIYDVPNELLHQILSKLDIISRLNAERVCTQWRAVVNAIFVSIHTLSIDERTYLGQIVFTETATKWYGSYSCQFEPQTAPEEETFRRDISLVVAKYHSIDSLFGKFHTLRDGLIKLLCEKCGPKLRYLDIESDNDNSLRITRSEAQLVAQNCHDLTRFHIRTTNGVSIDESDIGLLLEGLPNVKTFILDFPVAQQYGGQVFEHMNAGVEVINTSGHLLNANAITRLIAKGVDQLRSLTITRFDPNCMDTIGQHFPTIKHLYLDLVLGVVDDNEFPLGPLFASISRLENLELLTICLRINCTDIDSRAIEELRGCPKLNALNIVCGFLAEDCMEGIAKFVPNLTKLSLDWCEFTSDDMMACLASIEDMRQLAELSLKGNKSVTDIEFH</sequence>
<name>A0A7R9KU03_9ACAR</name>
<dbReference type="InterPro" id="IPR002715">
    <property type="entry name" value="Nas_poly-pep-assoc_cplx_dom"/>
</dbReference>
<dbReference type="Proteomes" id="UP000759131">
    <property type="component" value="Unassembled WGS sequence"/>
</dbReference>
<gene>
    <name evidence="4" type="ORF">OSB1V03_LOCUS9793</name>
</gene>
<dbReference type="Pfam" id="PF01849">
    <property type="entry name" value="NAC"/>
    <property type="match status" value="1"/>
</dbReference>
<evidence type="ECO:0000313" key="5">
    <source>
        <dbReference type="Proteomes" id="UP000759131"/>
    </source>
</evidence>
<dbReference type="AlphaFoldDB" id="A0A7R9KU03"/>
<dbReference type="Gene3D" id="3.80.10.10">
    <property type="entry name" value="Ribonuclease Inhibitor"/>
    <property type="match status" value="2"/>
</dbReference>
<feature type="domain" description="NAC-A/B" evidence="3">
    <location>
        <begin position="68"/>
        <end position="133"/>
    </location>
</feature>
<evidence type="ECO:0008006" key="6">
    <source>
        <dbReference type="Google" id="ProtNLM"/>
    </source>
</evidence>
<dbReference type="EMBL" id="OC861348">
    <property type="protein sequence ID" value="CAD7629376.1"/>
    <property type="molecule type" value="Genomic_DNA"/>
</dbReference>
<dbReference type="CDD" id="cd09917">
    <property type="entry name" value="F-box_SF"/>
    <property type="match status" value="1"/>
</dbReference>
<dbReference type="SMART" id="SM01407">
    <property type="entry name" value="NAC"/>
    <property type="match status" value="1"/>
</dbReference>
<dbReference type="PANTHER" id="PTHR21713">
    <property type="entry name" value="NASCENT POLYPEPTIDE ASSOCIATED COMPLEX ALPHA SUBUNIT-RELATED"/>
    <property type="match status" value="1"/>
</dbReference>
<keyword evidence="5" id="KW-1185">Reference proteome</keyword>
<dbReference type="Pfam" id="PF12937">
    <property type="entry name" value="F-box-like"/>
    <property type="match status" value="1"/>
</dbReference>
<feature type="domain" description="F-box" evidence="2">
    <location>
        <begin position="205"/>
        <end position="249"/>
    </location>
</feature>
<feature type="compositionally biased region" description="Basic and acidic residues" evidence="1">
    <location>
        <begin position="8"/>
        <end position="22"/>
    </location>
</feature>
<dbReference type="SUPFAM" id="SSF52047">
    <property type="entry name" value="RNI-like"/>
    <property type="match status" value="1"/>
</dbReference>
<feature type="non-terminal residue" evidence="4">
    <location>
        <position position="593"/>
    </location>
</feature>
<dbReference type="InterPro" id="IPR038187">
    <property type="entry name" value="NAC_A/B_dom_sf"/>
</dbReference>
<dbReference type="InterPro" id="IPR036047">
    <property type="entry name" value="F-box-like_dom_sf"/>
</dbReference>
<dbReference type="CDD" id="cd22054">
    <property type="entry name" value="NAC_NACA"/>
    <property type="match status" value="1"/>
</dbReference>
<dbReference type="EMBL" id="CAJPIZ010006773">
    <property type="protein sequence ID" value="CAG2109806.1"/>
    <property type="molecule type" value="Genomic_DNA"/>
</dbReference>
<feature type="compositionally biased region" description="Acidic residues" evidence="1">
    <location>
        <begin position="26"/>
        <end position="37"/>
    </location>
</feature>
<dbReference type="SUPFAM" id="SSF81383">
    <property type="entry name" value="F-box domain"/>
    <property type="match status" value="1"/>
</dbReference>
<evidence type="ECO:0000256" key="1">
    <source>
        <dbReference type="SAM" id="MobiDB-lite"/>
    </source>
</evidence>
<evidence type="ECO:0000259" key="3">
    <source>
        <dbReference type="PROSITE" id="PS51151"/>
    </source>
</evidence>
<feature type="region of interest" description="Disordered" evidence="1">
    <location>
        <begin position="1"/>
        <end position="76"/>
    </location>
</feature>
<reference evidence="4" key="1">
    <citation type="submission" date="2020-11" db="EMBL/GenBank/DDBJ databases">
        <authorList>
            <person name="Tran Van P."/>
        </authorList>
    </citation>
    <scope>NUCLEOTIDE SEQUENCE</scope>
</reference>
<evidence type="ECO:0000259" key="2">
    <source>
        <dbReference type="PROSITE" id="PS50181"/>
    </source>
</evidence>
<dbReference type="InterPro" id="IPR016641">
    <property type="entry name" value="EGD2/NACA0like"/>
</dbReference>
<dbReference type="InterPro" id="IPR032675">
    <property type="entry name" value="LRR_dom_sf"/>
</dbReference>
<dbReference type="GO" id="GO:0005854">
    <property type="term" value="C:nascent polypeptide-associated complex"/>
    <property type="evidence" value="ECO:0007669"/>
    <property type="project" value="InterPro"/>
</dbReference>
<dbReference type="InterPro" id="IPR001810">
    <property type="entry name" value="F-box_dom"/>
</dbReference>
<dbReference type="OrthoDB" id="3169036at2759"/>